<sequence length="169" mass="18448">MAATRTAFMGIAAAACGASLLTAPPAQAHVQAQPASPSTATAAVSAEQPPEARQARWNCRKGRSSISGASAWATLCWENPRGVARLSLKGSVRDSANDGKYAQFRIHWRVSRGTYWQTKTAIIKTTKGKRAPITLPVNMDTMYGLRFKDFWMQACKQGSGKRTCDSRWR</sequence>
<keyword evidence="4" id="KW-1185">Reference proteome</keyword>
<evidence type="ECO:0000256" key="1">
    <source>
        <dbReference type="SAM" id="MobiDB-lite"/>
    </source>
</evidence>
<feature type="signal peptide" evidence="2">
    <location>
        <begin position="1"/>
        <end position="28"/>
    </location>
</feature>
<name>A0ABP6CUX3_9ACTN</name>
<dbReference type="Proteomes" id="UP001501509">
    <property type="component" value="Unassembled WGS sequence"/>
</dbReference>
<evidence type="ECO:0000256" key="2">
    <source>
        <dbReference type="SAM" id="SignalP"/>
    </source>
</evidence>
<feature type="chain" id="PRO_5045274852" description="Secreted protein" evidence="2">
    <location>
        <begin position="29"/>
        <end position="169"/>
    </location>
</feature>
<reference evidence="4" key="1">
    <citation type="journal article" date="2019" name="Int. J. Syst. Evol. Microbiol.">
        <title>The Global Catalogue of Microorganisms (GCM) 10K type strain sequencing project: providing services to taxonomists for standard genome sequencing and annotation.</title>
        <authorList>
            <consortium name="The Broad Institute Genomics Platform"/>
            <consortium name="The Broad Institute Genome Sequencing Center for Infectious Disease"/>
            <person name="Wu L."/>
            <person name="Ma J."/>
        </authorList>
    </citation>
    <scope>NUCLEOTIDE SEQUENCE [LARGE SCALE GENOMIC DNA]</scope>
    <source>
        <strain evidence="4">JCM 6833</strain>
    </source>
</reference>
<proteinExistence type="predicted"/>
<accession>A0ABP6CUX3</accession>
<dbReference type="PROSITE" id="PS51318">
    <property type="entry name" value="TAT"/>
    <property type="match status" value="1"/>
</dbReference>
<dbReference type="PROSITE" id="PS51257">
    <property type="entry name" value="PROKAR_LIPOPROTEIN"/>
    <property type="match status" value="1"/>
</dbReference>
<gene>
    <name evidence="3" type="ORF">GCM10010411_78040</name>
</gene>
<dbReference type="EMBL" id="BAAATD010000014">
    <property type="protein sequence ID" value="GAA2628971.1"/>
    <property type="molecule type" value="Genomic_DNA"/>
</dbReference>
<keyword evidence="2" id="KW-0732">Signal</keyword>
<evidence type="ECO:0000313" key="4">
    <source>
        <dbReference type="Proteomes" id="UP001501509"/>
    </source>
</evidence>
<feature type="compositionally biased region" description="Low complexity" evidence="1">
    <location>
        <begin position="29"/>
        <end position="43"/>
    </location>
</feature>
<evidence type="ECO:0000313" key="3">
    <source>
        <dbReference type="EMBL" id="GAA2628971.1"/>
    </source>
</evidence>
<protein>
    <recommendedName>
        <fullName evidence="5">Secreted protein</fullName>
    </recommendedName>
</protein>
<dbReference type="InterPro" id="IPR006311">
    <property type="entry name" value="TAT_signal"/>
</dbReference>
<feature type="region of interest" description="Disordered" evidence="1">
    <location>
        <begin position="29"/>
        <end position="57"/>
    </location>
</feature>
<evidence type="ECO:0008006" key="5">
    <source>
        <dbReference type="Google" id="ProtNLM"/>
    </source>
</evidence>
<organism evidence="3 4">
    <name type="scientific">Actinomadura fulvescens</name>
    <dbReference type="NCBI Taxonomy" id="46160"/>
    <lineage>
        <taxon>Bacteria</taxon>
        <taxon>Bacillati</taxon>
        <taxon>Actinomycetota</taxon>
        <taxon>Actinomycetes</taxon>
        <taxon>Streptosporangiales</taxon>
        <taxon>Thermomonosporaceae</taxon>
        <taxon>Actinomadura</taxon>
    </lineage>
</organism>
<dbReference type="RefSeq" id="WP_344547532.1">
    <property type="nucleotide sequence ID" value="NZ_BAAATD010000014.1"/>
</dbReference>
<comment type="caution">
    <text evidence="3">The sequence shown here is derived from an EMBL/GenBank/DDBJ whole genome shotgun (WGS) entry which is preliminary data.</text>
</comment>